<comment type="caution">
    <text evidence="8">The sequence shown here is derived from an EMBL/GenBank/DDBJ whole genome shotgun (WGS) entry which is preliminary data.</text>
</comment>
<feature type="region of interest" description="Disordered" evidence="6">
    <location>
        <begin position="123"/>
        <end position="144"/>
    </location>
</feature>
<evidence type="ECO:0000313" key="9">
    <source>
        <dbReference type="Proteomes" id="UP001217089"/>
    </source>
</evidence>
<evidence type="ECO:0000313" key="8">
    <source>
        <dbReference type="EMBL" id="KAJ8301302.1"/>
    </source>
</evidence>
<dbReference type="Gene3D" id="3.40.640.10">
    <property type="entry name" value="Type I PLP-dependent aspartate aminotransferase-like (Major domain)"/>
    <property type="match status" value="1"/>
</dbReference>
<comment type="catalytic activity">
    <reaction evidence="5">
        <text>succinyl-CoA + glycine + H(+) = 5-aminolevulinate + CO2 + CoA</text>
        <dbReference type="Rhea" id="RHEA:12921"/>
        <dbReference type="ChEBI" id="CHEBI:15378"/>
        <dbReference type="ChEBI" id="CHEBI:16526"/>
        <dbReference type="ChEBI" id="CHEBI:57287"/>
        <dbReference type="ChEBI" id="CHEBI:57292"/>
        <dbReference type="ChEBI" id="CHEBI:57305"/>
        <dbReference type="ChEBI" id="CHEBI:356416"/>
        <dbReference type="EC" id="2.3.1.37"/>
    </reaction>
</comment>
<organism evidence="8 9">
    <name type="scientific">Tegillarca granosa</name>
    <name type="common">Malaysian cockle</name>
    <name type="synonym">Anadara granosa</name>
    <dbReference type="NCBI Taxonomy" id="220873"/>
    <lineage>
        <taxon>Eukaryota</taxon>
        <taxon>Metazoa</taxon>
        <taxon>Spiralia</taxon>
        <taxon>Lophotrochozoa</taxon>
        <taxon>Mollusca</taxon>
        <taxon>Bivalvia</taxon>
        <taxon>Autobranchia</taxon>
        <taxon>Pteriomorphia</taxon>
        <taxon>Arcoida</taxon>
        <taxon>Arcoidea</taxon>
        <taxon>Arcidae</taxon>
        <taxon>Tegillarca</taxon>
    </lineage>
</organism>
<dbReference type="EMBL" id="JARBDR010000918">
    <property type="protein sequence ID" value="KAJ8301302.1"/>
    <property type="molecule type" value="Genomic_DNA"/>
</dbReference>
<dbReference type="InterPro" id="IPR010961">
    <property type="entry name" value="4pyrrol_synth_NH2levulA_synth"/>
</dbReference>
<reference evidence="8 9" key="1">
    <citation type="submission" date="2022-12" db="EMBL/GenBank/DDBJ databases">
        <title>Chromosome-level genome of Tegillarca granosa.</title>
        <authorList>
            <person name="Kim J."/>
        </authorList>
    </citation>
    <scope>NUCLEOTIDE SEQUENCE [LARGE SCALE GENOMIC DNA]</scope>
    <source>
        <strain evidence="8">Teg-2019</strain>
        <tissue evidence="8">Adductor muscle</tissue>
    </source>
</reference>
<dbReference type="PANTHER" id="PTHR13693:SF102">
    <property type="entry name" value="2-AMINO-3-KETOBUTYRATE COENZYME A LIGASE, MITOCHONDRIAL"/>
    <property type="match status" value="1"/>
</dbReference>
<dbReference type="Proteomes" id="UP001217089">
    <property type="component" value="Unassembled WGS sequence"/>
</dbReference>
<dbReference type="SUPFAM" id="SSF53383">
    <property type="entry name" value="PLP-dependent transferases"/>
    <property type="match status" value="1"/>
</dbReference>
<keyword evidence="5" id="KW-0663">Pyridoxal phosphate</keyword>
<evidence type="ECO:0000256" key="4">
    <source>
        <dbReference type="ARBA" id="ARBA00023315"/>
    </source>
</evidence>
<dbReference type="PANTHER" id="PTHR13693">
    <property type="entry name" value="CLASS II AMINOTRANSFERASE/8-AMINO-7-OXONONANOATE SYNTHASE"/>
    <property type="match status" value="1"/>
</dbReference>
<dbReference type="InterPro" id="IPR015421">
    <property type="entry name" value="PyrdxlP-dep_Trfase_major"/>
</dbReference>
<dbReference type="InterPro" id="IPR050087">
    <property type="entry name" value="AON_synthase_class-II"/>
</dbReference>
<dbReference type="CDD" id="cd06454">
    <property type="entry name" value="KBL_like"/>
    <property type="match status" value="1"/>
</dbReference>
<evidence type="ECO:0000259" key="7">
    <source>
        <dbReference type="Pfam" id="PF00155"/>
    </source>
</evidence>
<accession>A0ABQ9ECL9</accession>
<comment type="similarity">
    <text evidence="2 5">Belongs to the class-II pyridoxal-phosphate-dependent aminotransferase family.</text>
</comment>
<evidence type="ECO:0000256" key="3">
    <source>
        <dbReference type="ARBA" id="ARBA00022679"/>
    </source>
</evidence>
<dbReference type="Pfam" id="PF00155">
    <property type="entry name" value="Aminotran_1_2"/>
    <property type="match status" value="1"/>
</dbReference>
<proteinExistence type="inferred from homology"/>
<protein>
    <recommendedName>
        <fullName evidence="5">5-aminolevulinate synthase</fullName>
        <ecNumber evidence="5">2.3.1.37</ecNumber>
    </recommendedName>
    <alternativeName>
        <fullName evidence="5">5-aminolevulinic acid synthase</fullName>
    </alternativeName>
    <alternativeName>
        <fullName evidence="5">Delta-ALA synthase</fullName>
    </alternativeName>
    <alternativeName>
        <fullName evidence="5">Delta-aminolevulinate synthase</fullName>
    </alternativeName>
</protein>
<evidence type="ECO:0000256" key="1">
    <source>
        <dbReference type="ARBA" id="ARBA00001933"/>
    </source>
</evidence>
<keyword evidence="5" id="KW-0350">Heme biosynthesis</keyword>
<dbReference type="NCBIfam" id="TIGR01821">
    <property type="entry name" value="5aminolev_synth"/>
    <property type="match status" value="1"/>
</dbReference>
<comment type="pathway">
    <text evidence="5">Porphyrin-containing compound metabolism; protoporphyrin-IX biosynthesis; 5-aminolevulinate from glycine: step 1/1.</text>
</comment>
<dbReference type="EC" id="2.3.1.37" evidence="5"/>
<gene>
    <name evidence="8" type="ORF">KUTeg_020289</name>
</gene>
<evidence type="ECO:0000256" key="5">
    <source>
        <dbReference type="RuleBase" id="RU910713"/>
    </source>
</evidence>
<keyword evidence="9" id="KW-1185">Reference proteome</keyword>
<evidence type="ECO:0000256" key="2">
    <source>
        <dbReference type="ARBA" id="ARBA00008392"/>
    </source>
</evidence>
<dbReference type="Gene3D" id="3.90.1150.10">
    <property type="entry name" value="Aspartate Aminotransferase, domain 1"/>
    <property type="match status" value="2"/>
</dbReference>
<name>A0ABQ9ECL9_TEGGR</name>
<dbReference type="InterPro" id="IPR004839">
    <property type="entry name" value="Aminotransferase_I/II_large"/>
</dbReference>
<comment type="cofactor">
    <cofactor evidence="1 5">
        <name>pyridoxal 5'-phosphate</name>
        <dbReference type="ChEBI" id="CHEBI:597326"/>
    </cofactor>
</comment>
<keyword evidence="3 5" id="KW-0808">Transferase</keyword>
<feature type="domain" description="Aminotransferase class I/classII large" evidence="7">
    <location>
        <begin position="295"/>
        <end position="553"/>
    </location>
</feature>
<dbReference type="InterPro" id="IPR015424">
    <property type="entry name" value="PyrdxlP-dep_Trfase"/>
</dbReference>
<sequence>MVWYTDFNFEKVMAVRWSTMKAALSCPFLGRIPMNQVKKAAPQIMTYVDRCPIMNHAMRYMSVMASPEAAEKEEVVQKCPFLSNQNSCELASSEIQEDLIHLQQKAQAFSSVSSEGELKKCPIQHTMPAITKDKGENSEDQTGDKVMMTNNANIDSTKVSFPSGLKVDQAMKHIKEITSRGGGGGSGGAGGPSSTGFDYEKFFAGEIDKKKKDHSYRVFKKVLRKASQFPFAEEFSGSKKDITVWCSNDYLGMSWHPKVTQAVRVALDNHGAGAGGTRNISGNSPLHEALESVHIFSDSGNHASMIQGIRTSGAHKHIFRHNDPEHLEELLKKVDVDVPKIVAFETVHSMDGAVCPLNELCDIAHKYGALTFVDEVHAVGLYGKRGAGVGERDGCMDKMDMITGTLGKAFGNIGGYIASSAKTIDMIRSYASGFIFTTSLPPTVLSGAIASIRILKSEEGRQLRYRHQEAVKYLRDKLLDAGVPALHCPSHIIPIHVGDPALSTKLSNDLMSKHNIYVQAINYPTVAKGSERLRVAPTPHHTKAMMDDFVEAIVEVFESNGIELHQRVCPKECEFCMKPLKLEELSARESICARSNCTYASLQRTLATA</sequence>
<dbReference type="InterPro" id="IPR015422">
    <property type="entry name" value="PyrdxlP-dep_Trfase_small"/>
</dbReference>
<evidence type="ECO:0000256" key="6">
    <source>
        <dbReference type="SAM" id="MobiDB-lite"/>
    </source>
</evidence>
<keyword evidence="4 5" id="KW-0012">Acyltransferase</keyword>